<sequence>AKKLERRLQTAAAMIHIAKVLGNEEQYNCWSEIVTALHRLGIAGTSDDEEVLDSQGQQGIIVYEPAFRHPHFNAVFDQVDATRETEKGLFAQVERKRLPRLRGHHQVERSPPSHLPLSYYHPEYLTAMQKGLVVNVPTAAEEVPIPRYVNLISSSRQLHSFNSVPALLNHEP</sequence>
<evidence type="ECO:0000313" key="1">
    <source>
        <dbReference type="EMBL" id="KAJ4475988.1"/>
    </source>
</evidence>
<dbReference type="AlphaFoldDB" id="A0A9W9DL50"/>
<evidence type="ECO:0000313" key="2">
    <source>
        <dbReference type="Proteomes" id="UP001150238"/>
    </source>
</evidence>
<feature type="non-terminal residue" evidence="1">
    <location>
        <position position="1"/>
    </location>
</feature>
<name>A0A9W9DL50_9AGAR</name>
<comment type="caution">
    <text evidence="1">The sequence shown here is derived from an EMBL/GenBank/DDBJ whole genome shotgun (WGS) entry which is preliminary data.</text>
</comment>
<proteinExistence type="predicted"/>
<organism evidence="1 2">
    <name type="scientific">Lentinula lateritia</name>
    <dbReference type="NCBI Taxonomy" id="40482"/>
    <lineage>
        <taxon>Eukaryota</taxon>
        <taxon>Fungi</taxon>
        <taxon>Dikarya</taxon>
        <taxon>Basidiomycota</taxon>
        <taxon>Agaricomycotina</taxon>
        <taxon>Agaricomycetes</taxon>
        <taxon>Agaricomycetidae</taxon>
        <taxon>Agaricales</taxon>
        <taxon>Marasmiineae</taxon>
        <taxon>Omphalotaceae</taxon>
        <taxon>Lentinula</taxon>
    </lineage>
</organism>
<reference evidence="1" key="1">
    <citation type="submission" date="2022-08" db="EMBL/GenBank/DDBJ databases">
        <authorList>
            <consortium name="DOE Joint Genome Institute"/>
            <person name="Min B."/>
            <person name="Riley R."/>
            <person name="Sierra-Patev S."/>
            <person name="Naranjo-Ortiz M."/>
            <person name="Looney B."/>
            <person name="Konkel Z."/>
            <person name="Slot J.C."/>
            <person name="Sakamoto Y."/>
            <person name="Steenwyk J.L."/>
            <person name="Rokas A."/>
            <person name="Carro J."/>
            <person name="Camarero S."/>
            <person name="Ferreira P."/>
            <person name="Molpeceres G."/>
            <person name="Ruiz-Duenas F.J."/>
            <person name="Serrano A."/>
            <person name="Henrissat B."/>
            <person name="Drula E."/>
            <person name="Hughes K.W."/>
            <person name="Mata J.L."/>
            <person name="Ishikawa N.K."/>
            <person name="Vargas-Isla R."/>
            <person name="Ushijima S."/>
            <person name="Smith C.A."/>
            <person name="Ahrendt S."/>
            <person name="Andreopoulos W."/>
            <person name="He G."/>
            <person name="Labutti K."/>
            <person name="Lipzen A."/>
            <person name="Ng V."/>
            <person name="Sandor L."/>
            <person name="Barry K."/>
            <person name="Martinez A.T."/>
            <person name="Xiao Y."/>
            <person name="Gibbons J.G."/>
            <person name="Terashima K."/>
            <person name="Hibbett D.S."/>
            <person name="Grigoriev I.V."/>
        </authorList>
    </citation>
    <scope>NUCLEOTIDE SEQUENCE</scope>
    <source>
        <strain evidence="1">Sp2 HRB7682 ss15</strain>
    </source>
</reference>
<dbReference type="Proteomes" id="UP001150238">
    <property type="component" value="Unassembled WGS sequence"/>
</dbReference>
<dbReference type="EMBL" id="JANVFS010000021">
    <property type="protein sequence ID" value="KAJ4475988.1"/>
    <property type="molecule type" value="Genomic_DNA"/>
</dbReference>
<reference evidence="1" key="2">
    <citation type="journal article" date="2023" name="Proc. Natl. Acad. Sci. U.S.A.">
        <title>A global phylogenomic analysis of the shiitake genus Lentinula.</title>
        <authorList>
            <person name="Sierra-Patev S."/>
            <person name="Min B."/>
            <person name="Naranjo-Ortiz M."/>
            <person name="Looney B."/>
            <person name="Konkel Z."/>
            <person name="Slot J.C."/>
            <person name="Sakamoto Y."/>
            <person name="Steenwyk J.L."/>
            <person name="Rokas A."/>
            <person name="Carro J."/>
            <person name="Camarero S."/>
            <person name="Ferreira P."/>
            <person name="Molpeceres G."/>
            <person name="Ruiz-Duenas F.J."/>
            <person name="Serrano A."/>
            <person name="Henrissat B."/>
            <person name="Drula E."/>
            <person name="Hughes K.W."/>
            <person name="Mata J.L."/>
            <person name="Ishikawa N.K."/>
            <person name="Vargas-Isla R."/>
            <person name="Ushijima S."/>
            <person name="Smith C.A."/>
            <person name="Donoghue J."/>
            <person name="Ahrendt S."/>
            <person name="Andreopoulos W."/>
            <person name="He G."/>
            <person name="LaButti K."/>
            <person name="Lipzen A."/>
            <person name="Ng V."/>
            <person name="Riley R."/>
            <person name="Sandor L."/>
            <person name="Barry K."/>
            <person name="Martinez A.T."/>
            <person name="Xiao Y."/>
            <person name="Gibbons J.G."/>
            <person name="Terashima K."/>
            <person name="Grigoriev I.V."/>
            <person name="Hibbett D."/>
        </authorList>
    </citation>
    <scope>NUCLEOTIDE SEQUENCE</scope>
    <source>
        <strain evidence="1">Sp2 HRB7682 ss15</strain>
    </source>
</reference>
<protein>
    <submittedName>
        <fullName evidence="1">Uncharacterized protein</fullName>
    </submittedName>
</protein>
<accession>A0A9W9DL50</accession>
<gene>
    <name evidence="1" type="ORF">C8J55DRAFT_432027</name>
</gene>